<accession>A0A9P1N7F9</accession>
<dbReference type="OrthoDB" id="5857954at2759"/>
<dbReference type="Proteomes" id="UP001152747">
    <property type="component" value="Unassembled WGS sequence"/>
</dbReference>
<evidence type="ECO:0000313" key="1">
    <source>
        <dbReference type="EMBL" id="CAI5450881.1"/>
    </source>
</evidence>
<comment type="caution">
    <text evidence="1">The sequence shown here is derived from an EMBL/GenBank/DDBJ whole genome shotgun (WGS) entry which is preliminary data.</text>
</comment>
<gene>
    <name evidence="1" type="ORF">CAMP_LOCUS13518</name>
</gene>
<keyword evidence="2" id="KW-1185">Reference proteome</keyword>
<name>A0A9P1N7F9_9PELO</name>
<reference evidence="1" key="1">
    <citation type="submission" date="2022-11" db="EMBL/GenBank/DDBJ databases">
        <authorList>
            <person name="Kikuchi T."/>
        </authorList>
    </citation>
    <scope>NUCLEOTIDE SEQUENCE</scope>
    <source>
        <strain evidence="1">PS1010</strain>
    </source>
</reference>
<dbReference type="EMBL" id="CANHGI010000005">
    <property type="protein sequence ID" value="CAI5450881.1"/>
    <property type="molecule type" value="Genomic_DNA"/>
</dbReference>
<proteinExistence type="predicted"/>
<sequence>MYSFVCFLVINSVHSQMFQPVMFMPIQYPMFGNPFDNGFELEYSPLTQIVSSIAHMMELHHIDQSRRMHYEPNIQPQPVFHPKSQNSQKFSLIPYSQTNQFPSQMSFPSSSSRVVNSLPSKNLPPVMYKIGDLMSSNNKNQENLYDLRKIQGFPILKTEDTDFDKERPERKQVKIFDLAKRFLGLGKNFENILE</sequence>
<dbReference type="AlphaFoldDB" id="A0A9P1N7F9"/>
<organism evidence="1 2">
    <name type="scientific">Caenorhabditis angaria</name>
    <dbReference type="NCBI Taxonomy" id="860376"/>
    <lineage>
        <taxon>Eukaryota</taxon>
        <taxon>Metazoa</taxon>
        <taxon>Ecdysozoa</taxon>
        <taxon>Nematoda</taxon>
        <taxon>Chromadorea</taxon>
        <taxon>Rhabditida</taxon>
        <taxon>Rhabditina</taxon>
        <taxon>Rhabditomorpha</taxon>
        <taxon>Rhabditoidea</taxon>
        <taxon>Rhabditidae</taxon>
        <taxon>Peloderinae</taxon>
        <taxon>Caenorhabditis</taxon>
    </lineage>
</organism>
<protein>
    <submittedName>
        <fullName evidence="1">Uncharacterized protein</fullName>
    </submittedName>
</protein>
<evidence type="ECO:0000313" key="2">
    <source>
        <dbReference type="Proteomes" id="UP001152747"/>
    </source>
</evidence>